<dbReference type="AlphaFoldDB" id="A0A7S3RDF9"/>
<evidence type="ECO:0000313" key="1">
    <source>
        <dbReference type="EMBL" id="CAE0521054.1"/>
    </source>
</evidence>
<reference evidence="1" key="1">
    <citation type="submission" date="2021-01" db="EMBL/GenBank/DDBJ databases">
        <authorList>
            <person name="Corre E."/>
            <person name="Pelletier E."/>
            <person name="Niang G."/>
            <person name="Scheremetjew M."/>
            <person name="Finn R."/>
            <person name="Kale V."/>
            <person name="Holt S."/>
            <person name="Cochrane G."/>
            <person name="Meng A."/>
            <person name="Brown T."/>
            <person name="Cohen L."/>
        </authorList>
    </citation>
    <scope>NUCLEOTIDE SEQUENCE</scope>
    <source>
        <strain evidence="1">379</strain>
    </source>
</reference>
<dbReference type="PANTHER" id="PTHR43437">
    <property type="entry name" value="HYDROXYACYL-THIOESTER DEHYDRATASE TYPE 2, MITOCHONDRIAL-RELATED"/>
    <property type="match status" value="1"/>
</dbReference>
<organism evidence="1">
    <name type="scientific">Emiliania huxleyi</name>
    <name type="common">Coccolithophore</name>
    <name type="synonym">Pontosphaera huxleyi</name>
    <dbReference type="NCBI Taxonomy" id="2903"/>
    <lineage>
        <taxon>Eukaryota</taxon>
        <taxon>Haptista</taxon>
        <taxon>Haptophyta</taxon>
        <taxon>Prymnesiophyceae</taxon>
        <taxon>Isochrysidales</taxon>
        <taxon>Noelaerhabdaceae</taxon>
        <taxon>Emiliania</taxon>
    </lineage>
</organism>
<accession>A0A7S3RDF9</accession>
<name>A0A7S3RDF9_EMIHU</name>
<gene>
    <name evidence="1" type="ORF">EHUX00137_LOCUS554</name>
</gene>
<dbReference type="Gene3D" id="3.10.129.10">
    <property type="entry name" value="Hotdog Thioesterase"/>
    <property type="match status" value="1"/>
</dbReference>
<protein>
    <recommendedName>
        <fullName evidence="2">MaoC-like domain-containing protein</fullName>
    </recommendedName>
</protein>
<dbReference type="GO" id="GO:0005739">
    <property type="term" value="C:mitochondrion"/>
    <property type="evidence" value="ECO:0007669"/>
    <property type="project" value="TreeGrafter"/>
</dbReference>
<sequence>MFGAIVGVRYPGSVYISQSLSFRRPVFLGDAVTATLTLRRSGGGGRLLDFETTAANQHGELVISGDARVLLPRAARRPRQADPDGISRPAG</sequence>
<dbReference type="EMBL" id="HBIR01000793">
    <property type="protein sequence ID" value="CAE0521054.1"/>
    <property type="molecule type" value="Transcribed_RNA"/>
</dbReference>
<evidence type="ECO:0008006" key="2">
    <source>
        <dbReference type="Google" id="ProtNLM"/>
    </source>
</evidence>
<proteinExistence type="predicted"/>
<dbReference type="InterPro" id="IPR050965">
    <property type="entry name" value="UPF0336/Enoyl-CoA_hydratase"/>
</dbReference>
<dbReference type="GO" id="GO:0019171">
    <property type="term" value="F:(3R)-hydroxyacyl-[acyl-carrier-protein] dehydratase activity"/>
    <property type="evidence" value="ECO:0007669"/>
    <property type="project" value="TreeGrafter"/>
</dbReference>
<dbReference type="PANTHER" id="PTHR43437:SF3">
    <property type="entry name" value="HYDROXYACYL-THIOESTER DEHYDRATASE TYPE 2, MITOCHONDRIAL"/>
    <property type="match status" value="1"/>
</dbReference>
<dbReference type="InterPro" id="IPR029069">
    <property type="entry name" value="HotDog_dom_sf"/>
</dbReference>
<dbReference type="GO" id="GO:0006633">
    <property type="term" value="P:fatty acid biosynthetic process"/>
    <property type="evidence" value="ECO:0007669"/>
    <property type="project" value="TreeGrafter"/>
</dbReference>
<dbReference type="SUPFAM" id="SSF54637">
    <property type="entry name" value="Thioesterase/thiol ester dehydrase-isomerase"/>
    <property type="match status" value="1"/>
</dbReference>